<evidence type="ECO:0000313" key="3">
    <source>
        <dbReference type="Proteomes" id="UP001469365"/>
    </source>
</evidence>
<sequence length="280" mass="32460">MDSFYHGTRLCDAFTESEFYYLVQQMTCPHCGGPVTEFFSPYELKFDVPTRFETDVEEIATLAEQTPFLLLSHPFAQTVFDEIHRLSKHTPVISLPAPMFRARKCDSKHSFSSIDFMAPKRGIIAEGRYNHAGNQVYYLAEDLVTCFYEMRMPNEGIMLGRIEVSEPLKVLDLMDEQLEENSIIQAIQWSSLLSSPAEGEGWHKSHYVFTRFVADVARSAGFDAIRYPSVRFHEGYNYVLLDYEKVKPWIFVLDFQQVSKEEILAERDKNRRFSRTSSSH</sequence>
<keyword evidence="3" id="KW-1185">Reference proteome</keyword>
<dbReference type="Pfam" id="PF08808">
    <property type="entry name" value="RES"/>
    <property type="match status" value="1"/>
</dbReference>
<reference evidence="2 3" key="1">
    <citation type="submission" date="2024-04" db="EMBL/GenBank/DDBJ databases">
        <title>draft genome sequnece of Paenibacillus filicis.</title>
        <authorList>
            <person name="Kim D.-U."/>
        </authorList>
    </citation>
    <scope>NUCLEOTIDE SEQUENCE [LARGE SCALE GENOMIC DNA]</scope>
    <source>
        <strain evidence="2 3">KACC14197</strain>
    </source>
</reference>
<gene>
    <name evidence="2" type="ORF">WMW72_23610</name>
</gene>
<evidence type="ECO:0000313" key="2">
    <source>
        <dbReference type="EMBL" id="MEK8130897.1"/>
    </source>
</evidence>
<organism evidence="2 3">
    <name type="scientific">Paenibacillus filicis</name>
    <dbReference type="NCBI Taxonomy" id="669464"/>
    <lineage>
        <taxon>Bacteria</taxon>
        <taxon>Bacillati</taxon>
        <taxon>Bacillota</taxon>
        <taxon>Bacilli</taxon>
        <taxon>Bacillales</taxon>
        <taxon>Paenibacillaceae</taxon>
        <taxon>Paenibacillus</taxon>
    </lineage>
</organism>
<protein>
    <submittedName>
        <fullName evidence="2">RES domain-containing protein</fullName>
    </submittedName>
</protein>
<comment type="caution">
    <text evidence="2">The sequence shown here is derived from an EMBL/GenBank/DDBJ whole genome shotgun (WGS) entry which is preliminary data.</text>
</comment>
<evidence type="ECO:0000259" key="1">
    <source>
        <dbReference type="SMART" id="SM00953"/>
    </source>
</evidence>
<feature type="domain" description="RES" evidence="1">
    <location>
        <begin position="115"/>
        <end position="248"/>
    </location>
</feature>
<dbReference type="InterPro" id="IPR014914">
    <property type="entry name" value="RES_dom"/>
</dbReference>
<dbReference type="SMART" id="SM00953">
    <property type="entry name" value="RES"/>
    <property type="match status" value="1"/>
</dbReference>
<name>A0ABU9DPW4_9BACL</name>
<proteinExistence type="predicted"/>
<dbReference type="Proteomes" id="UP001469365">
    <property type="component" value="Unassembled WGS sequence"/>
</dbReference>
<dbReference type="EMBL" id="JBBPCC010000017">
    <property type="protein sequence ID" value="MEK8130897.1"/>
    <property type="molecule type" value="Genomic_DNA"/>
</dbReference>
<accession>A0ABU9DPW4</accession>